<comment type="caution">
    <text evidence="2">The sequence shown here is derived from an EMBL/GenBank/DDBJ whole genome shotgun (WGS) entry which is preliminary data.</text>
</comment>
<proteinExistence type="predicted"/>
<gene>
    <name evidence="2" type="ORF">PLEPLA_LOCUS10613</name>
</gene>
<keyword evidence="3" id="KW-1185">Reference proteome</keyword>
<feature type="region of interest" description="Disordered" evidence="1">
    <location>
        <begin position="1"/>
        <end position="23"/>
    </location>
</feature>
<accession>A0A9N7U1B9</accession>
<evidence type="ECO:0000256" key="1">
    <source>
        <dbReference type="SAM" id="MobiDB-lite"/>
    </source>
</evidence>
<organism evidence="2 3">
    <name type="scientific">Pleuronectes platessa</name>
    <name type="common">European plaice</name>
    <dbReference type="NCBI Taxonomy" id="8262"/>
    <lineage>
        <taxon>Eukaryota</taxon>
        <taxon>Metazoa</taxon>
        <taxon>Chordata</taxon>
        <taxon>Craniata</taxon>
        <taxon>Vertebrata</taxon>
        <taxon>Euteleostomi</taxon>
        <taxon>Actinopterygii</taxon>
        <taxon>Neopterygii</taxon>
        <taxon>Teleostei</taxon>
        <taxon>Neoteleostei</taxon>
        <taxon>Acanthomorphata</taxon>
        <taxon>Carangaria</taxon>
        <taxon>Pleuronectiformes</taxon>
        <taxon>Pleuronectoidei</taxon>
        <taxon>Pleuronectidae</taxon>
        <taxon>Pleuronectes</taxon>
    </lineage>
</organism>
<dbReference type="AlphaFoldDB" id="A0A9N7U1B9"/>
<name>A0A9N7U1B9_PLEPL</name>
<dbReference type="Proteomes" id="UP001153269">
    <property type="component" value="Unassembled WGS sequence"/>
</dbReference>
<protein>
    <submittedName>
        <fullName evidence="2">Uncharacterized protein</fullName>
    </submittedName>
</protein>
<reference evidence="2" key="1">
    <citation type="submission" date="2020-03" db="EMBL/GenBank/DDBJ databases">
        <authorList>
            <person name="Weist P."/>
        </authorList>
    </citation>
    <scope>NUCLEOTIDE SEQUENCE</scope>
</reference>
<evidence type="ECO:0000313" key="3">
    <source>
        <dbReference type="Proteomes" id="UP001153269"/>
    </source>
</evidence>
<sequence>MDDHEFPPGFLHGDNMSNESLSEHEEQIALESHFGCLAVEPGTGESVVIAIGVNAPDVMKNGVKLFEDSYLNAHRPFDPTFLVPSTADINTIASPPCHT</sequence>
<evidence type="ECO:0000313" key="2">
    <source>
        <dbReference type="EMBL" id="CAB1422695.1"/>
    </source>
</evidence>
<dbReference type="EMBL" id="CADEAL010000603">
    <property type="protein sequence ID" value="CAB1422695.1"/>
    <property type="molecule type" value="Genomic_DNA"/>
</dbReference>